<reference evidence="2" key="1">
    <citation type="submission" date="2023-05" db="EMBL/GenBank/DDBJ databases">
        <authorList>
            <person name="Stuckert A."/>
        </authorList>
    </citation>
    <scope>NUCLEOTIDE SEQUENCE</scope>
</reference>
<gene>
    <name evidence="2" type="ORF">SPARVUS_LOCUS13497913</name>
</gene>
<evidence type="ECO:0000313" key="2">
    <source>
        <dbReference type="EMBL" id="CAI9604700.1"/>
    </source>
</evidence>
<proteinExistence type="predicted"/>
<organism evidence="2 3">
    <name type="scientific">Staurois parvus</name>
    <dbReference type="NCBI Taxonomy" id="386267"/>
    <lineage>
        <taxon>Eukaryota</taxon>
        <taxon>Metazoa</taxon>
        <taxon>Chordata</taxon>
        <taxon>Craniata</taxon>
        <taxon>Vertebrata</taxon>
        <taxon>Euteleostomi</taxon>
        <taxon>Amphibia</taxon>
        <taxon>Batrachia</taxon>
        <taxon>Anura</taxon>
        <taxon>Neobatrachia</taxon>
        <taxon>Ranoidea</taxon>
        <taxon>Ranidae</taxon>
        <taxon>Staurois</taxon>
    </lineage>
</organism>
<name>A0ABN9G5U5_9NEOB</name>
<accession>A0ABN9G5U5</accession>
<evidence type="ECO:0000313" key="3">
    <source>
        <dbReference type="Proteomes" id="UP001162483"/>
    </source>
</evidence>
<keyword evidence="1" id="KW-0472">Membrane</keyword>
<comment type="caution">
    <text evidence="2">The sequence shown here is derived from an EMBL/GenBank/DDBJ whole genome shotgun (WGS) entry which is preliminary data.</text>
</comment>
<keyword evidence="3" id="KW-1185">Reference proteome</keyword>
<evidence type="ECO:0000256" key="1">
    <source>
        <dbReference type="SAM" id="Phobius"/>
    </source>
</evidence>
<sequence>MTGSLIEEQSVYCRVEHSSLKEPVILHLDRNHRTSSGLIAGITIVTIMCVVGLAFLLKHFKKRRTGIVRSRYTEETLLSLG</sequence>
<dbReference type="Proteomes" id="UP001162483">
    <property type="component" value="Unassembled WGS sequence"/>
</dbReference>
<dbReference type="EMBL" id="CATNWA010018012">
    <property type="protein sequence ID" value="CAI9604700.1"/>
    <property type="molecule type" value="Genomic_DNA"/>
</dbReference>
<keyword evidence="1" id="KW-1133">Transmembrane helix</keyword>
<protein>
    <submittedName>
        <fullName evidence="2">Uncharacterized protein</fullName>
    </submittedName>
</protein>
<feature type="transmembrane region" description="Helical" evidence="1">
    <location>
        <begin position="38"/>
        <end position="57"/>
    </location>
</feature>
<keyword evidence="1" id="KW-0812">Transmembrane</keyword>